<dbReference type="PANTHER" id="PTHR34501:SF9">
    <property type="entry name" value="MAJOR OUTER MEMBRANE PROTEIN P.IA"/>
    <property type="match status" value="1"/>
</dbReference>
<keyword evidence="8" id="KW-0626">Porin</keyword>
<evidence type="ECO:0000256" key="8">
    <source>
        <dbReference type="ARBA" id="ARBA00023114"/>
    </source>
</evidence>
<evidence type="ECO:0000256" key="1">
    <source>
        <dbReference type="ARBA" id="ARBA00004571"/>
    </source>
</evidence>
<keyword evidence="4" id="KW-1134">Transmembrane beta strand</keyword>
<evidence type="ECO:0000256" key="2">
    <source>
        <dbReference type="ARBA" id="ARBA00011233"/>
    </source>
</evidence>
<accession>A0A6A7RSC7</accession>
<comment type="caution">
    <text evidence="13">The sequence shown here is derived from an EMBL/GenBank/DDBJ whole genome shotgun (WGS) entry which is preliminary data.</text>
</comment>
<evidence type="ECO:0000256" key="11">
    <source>
        <dbReference type="SAM" id="SignalP"/>
    </source>
</evidence>
<evidence type="ECO:0000256" key="3">
    <source>
        <dbReference type="ARBA" id="ARBA00022448"/>
    </source>
</evidence>
<evidence type="ECO:0000256" key="7">
    <source>
        <dbReference type="ARBA" id="ARBA00023065"/>
    </source>
</evidence>
<dbReference type="PANTHER" id="PTHR34501">
    <property type="entry name" value="PROTEIN YDDL-RELATED"/>
    <property type="match status" value="1"/>
</dbReference>
<dbReference type="CDD" id="cd00342">
    <property type="entry name" value="gram_neg_porins"/>
    <property type="match status" value="1"/>
</dbReference>
<dbReference type="GO" id="GO:0015288">
    <property type="term" value="F:porin activity"/>
    <property type="evidence" value="ECO:0007669"/>
    <property type="project" value="UniProtKB-KW"/>
</dbReference>
<dbReference type="GO" id="GO:0009279">
    <property type="term" value="C:cell outer membrane"/>
    <property type="evidence" value="ECO:0007669"/>
    <property type="project" value="UniProtKB-SubCell"/>
</dbReference>
<comment type="subcellular location">
    <subcellularLocation>
        <location evidence="1">Cell outer membrane</location>
        <topology evidence="1">Multi-pass membrane protein</topology>
    </subcellularLocation>
</comment>
<dbReference type="Gene3D" id="2.40.160.10">
    <property type="entry name" value="Porin"/>
    <property type="match status" value="1"/>
</dbReference>
<dbReference type="GO" id="GO:0006811">
    <property type="term" value="P:monoatomic ion transport"/>
    <property type="evidence" value="ECO:0007669"/>
    <property type="project" value="UniProtKB-KW"/>
</dbReference>
<reference evidence="13 14" key="1">
    <citation type="submission" date="2017-09" db="EMBL/GenBank/DDBJ databases">
        <title>Metagenomic Analysis Reveals Denitrifying Candidatus Accumulibacter and Flanking Population as a Source of N2O.</title>
        <authorList>
            <person name="Gao H."/>
            <person name="Mao Y."/>
            <person name="Zhao X."/>
            <person name="Liu W.-T."/>
            <person name="Zhang T."/>
            <person name="Wells G."/>
        </authorList>
    </citation>
    <scope>NUCLEOTIDE SEQUENCE [LARGE SCALE GENOMIC DNA]</scope>
    <source>
        <strain evidence="13">CANDO_2_IC</strain>
    </source>
</reference>
<dbReference type="Proteomes" id="UP000342300">
    <property type="component" value="Unassembled WGS sequence"/>
</dbReference>
<dbReference type="InterPro" id="IPR023614">
    <property type="entry name" value="Porin_dom_sf"/>
</dbReference>
<keyword evidence="6 11" id="KW-0732">Signal</keyword>
<evidence type="ECO:0000256" key="10">
    <source>
        <dbReference type="ARBA" id="ARBA00023237"/>
    </source>
</evidence>
<evidence type="ECO:0000313" key="13">
    <source>
        <dbReference type="EMBL" id="MQM30487.1"/>
    </source>
</evidence>
<keyword evidence="10" id="KW-0998">Cell outer membrane</keyword>
<organism evidence="13 14">
    <name type="scientific">Candidatus Accumulibacter phosphatis</name>
    <dbReference type="NCBI Taxonomy" id="327160"/>
    <lineage>
        <taxon>Bacteria</taxon>
        <taxon>Pseudomonadati</taxon>
        <taxon>Pseudomonadota</taxon>
        <taxon>Betaproteobacteria</taxon>
        <taxon>Candidatus Accumulibacter</taxon>
    </lineage>
</organism>
<dbReference type="AlphaFoldDB" id="A0A6A7RSC7"/>
<keyword evidence="7" id="KW-0406">Ion transport</keyword>
<proteinExistence type="predicted"/>
<keyword evidence="5" id="KW-0812">Transmembrane</keyword>
<evidence type="ECO:0000256" key="4">
    <source>
        <dbReference type="ARBA" id="ARBA00022452"/>
    </source>
</evidence>
<dbReference type="EMBL" id="PDHS01000173">
    <property type="protein sequence ID" value="MQM30487.1"/>
    <property type="molecule type" value="Genomic_DNA"/>
</dbReference>
<dbReference type="InterPro" id="IPR050298">
    <property type="entry name" value="Gram-neg_bact_OMP"/>
</dbReference>
<keyword evidence="3" id="KW-0813">Transport</keyword>
<evidence type="ECO:0000256" key="6">
    <source>
        <dbReference type="ARBA" id="ARBA00022729"/>
    </source>
</evidence>
<feature type="chain" id="PRO_5025622085" description="Porin domain-containing protein" evidence="11">
    <location>
        <begin position="21"/>
        <end position="143"/>
    </location>
</feature>
<evidence type="ECO:0000256" key="9">
    <source>
        <dbReference type="ARBA" id="ARBA00023136"/>
    </source>
</evidence>
<feature type="domain" description="Porin" evidence="12">
    <location>
        <begin position="7"/>
        <end position="138"/>
    </location>
</feature>
<protein>
    <recommendedName>
        <fullName evidence="12">Porin domain-containing protein</fullName>
    </recommendedName>
</protein>
<dbReference type="SUPFAM" id="SSF56935">
    <property type="entry name" value="Porins"/>
    <property type="match status" value="1"/>
</dbReference>
<evidence type="ECO:0000313" key="14">
    <source>
        <dbReference type="Proteomes" id="UP000342300"/>
    </source>
</evidence>
<evidence type="ECO:0000259" key="12">
    <source>
        <dbReference type="Pfam" id="PF13609"/>
    </source>
</evidence>
<comment type="subunit">
    <text evidence="2">Homotrimer.</text>
</comment>
<keyword evidence="9" id="KW-0472">Membrane</keyword>
<evidence type="ECO:0000256" key="5">
    <source>
        <dbReference type="ARBA" id="ARBA00022692"/>
    </source>
</evidence>
<feature type="signal peptide" evidence="11">
    <location>
        <begin position="1"/>
        <end position="20"/>
    </location>
</feature>
<gene>
    <name evidence="13" type="ORF">CRU78_08085</name>
</gene>
<name>A0A6A7RSC7_9PROT</name>
<sequence length="143" mass="14706">MQKKIIALAVASLASGAALAQTNVTMYGIADAGYVYSSGGDLSVRNFGTNNNNNPTFSGIQSGLLSSSRLGFKGTEALGNGLNAVFTLEYSLNIDNNSGVGNTGSLNARQQFVGLQSDKLGTVALGRQYAPGYLASINNDAFG</sequence>
<feature type="non-terminal residue" evidence="13">
    <location>
        <position position="143"/>
    </location>
</feature>
<dbReference type="InterPro" id="IPR033900">
    <property type="entry name" value="Gram_neg_porin_domain"/>
</dbReference>
<dbReference type="GO" id="GO:0046930">
    <property type="term" value="C:pore complex"/>
    <property type="evidence" value="ECO:0007669"/>
    <property type="project" value="UniProtKB-KW"/>
</dbReference>
<dbReference type="Pfam" id="PF13609">
    <property type="entry name" value="Porin_4"/>
    <property type="match status" value="1"/>
</dbReference>